<evidence type="ECO:0000313" key="1">
    <source>
        <dbReference type="EMBL" id="MBB5107035.1"/>
    </source>
</evidence>
<keyword evidence="2" id="KW-1185">Reference proteome</keyword>
<dbReference type="EMBL" id="JACHJD010000012">
    <property type="protein sequence ID" value="MBB5107035.1"/>
    <property type="molecule type" value="Genomic_DNA"/>
</dbReference>
<reference evidence="1 2" key="1">
    <citation type="submission" date="2020-08" db="EMBL/GenBank/DDBJ databases">
        <title>Genomic Encyclopedia of Type Strains, Phase III (KMG-III): the genomes of soil and plant-associated and newly described type strains.</title>
        <authorList>
            <person name="Whitman W."/>
        </authorList>
    </citation>
    <scope>NUCLEOTIDE SEQUENCE [LARGE SCALE GENOMIC DNA]</scope>
    <source>
        <strain evidence="1 2">CECT 3146</strain>
    </source>
</reference>
<comment type="caution">
    <text evidence="1">The sequence shown here is derived from an EMBL/GenBank/DDBJ whole genome shotgun (WGS) entry which is preliminary data.</text>
</comment>
<protein>
    <submittedName>
        <fullName evidence="1">Uncharacterized protein</fullName>
    </submittedName>
</protein>
<evidence type="ECO:0000313" key="2">
    <source>
        <dbReference type="Proteomes" id="UP000549009"/>
    </source>
</evidence>
<gene>
    <name evidence="1" type="ORF">FHS40_006151</name>
</gene>
<dbReference type="Proteomes" id="UP000549009">
    <property type="component" value="Unassembled WGS sequence"/>
</dbReference>
<organism evidence="1 2">
    <name type="scientific">Streptomyces spectabilis</name>
    <dbReference type="NCBI Taxonomy" id="68270"/>
    <lineage>
        <taxon>Bacteria</taxon>
        <taxon>Bacillati</taxon>
        <taxon>Actinomycetota</taxon>
        <taxon>Actinomycetes</taxon>
        <taxon>Kitasatosporales</taxon>
        <taxon>Streptomycetaceae</taxon>
        <taxon>Streptomyces</taxon>
    </lineage>
</organism>
<dbReference type="AlphaFoldDB" id="A0A7W8EXV8"/>
<proteinExistence type="predicted"/>
<sequence length="49" mass="5316">MAVLAVFIPVLLLGVVLALGRYEELLLPPAERSEEPFEPFVGDGAHRAL</sequence>
<name>A0A7W8EXV8_STRST</name>
<accession>A0A7W8EXV8</accession>
<dbReference type="RefSeq" id="WP_170316535.1">
    <property type="nucleotide sequence ID" value="NZ_BMSQ01000002.1"/>
</dbReference>